<keyword evidence="2" id="KW-1185">Reference proteome</keyword>
<evidence type="ECO:0000313" key="1">
    <source>
        <dbReference type="EMBL" id="KAI4859621.1"/>
    </source>
</evidence>
<dbReference type="EMBL" id="MU393622">
    <property type="protein sequence ID" value="KAI4859621.1"/>
    <property type="molecule type" value="Genomic_DNA"/>
</dbReference>
<comment type="caution">
    <text evidence="1">The sequence shown here is derived from an EMBL/GenBank/DDBJ whole genome shotgun (WGS) entry which is preliminary data.</text>
</comment>
<reference evidence="1 2" key="1">
    <citation type="journal article" date="2022" name="New Phytol.">
        <title>Ecological generalism drives hyperdiversity of secondary metabolite gene clusters in xylarialean endophytes.</title>
        <authorList>
            <person name="Franco M.E.E."/>
            <person name="Wisecaver J.H."/>
            <person name="Arnold A.E."/>
            <person name="Ju Y.M."/>
            <person name="Slot J.C."/>
            <person name="Ahrendt S."/>
            <person name="Moore L.P."/>
            <person name="Eastman K.E."/>
            <person name="Scott K."/>
            <person name="Konkel Z."/>
            <person name="Mondo S.J."/>
            <person name="Kuo A."/>
            <person name="Hayes R.D."/>
            <person name="Haridas S."/>
            <person name="Andreopoulos B."/>
            <person name="Riley R."/>
            <person name="LaButti K."/>
            <person name="Pangilinan J."/>
            <person name="Lipzen A."/>
            <person name="Amirebrahimi M."/>
            <person name="Yan J."/>
            <person name="Adam C."/>
            <person name="Keymanesh K."/>
            <person name="Ng V."/>
            <person name="Louie K."/>
            <person name="Northen T."/>
            <person name="Drula E."/>
            <person name="Henrissat B."/>
            <person name="Hsieh H.M."/>
            <person name="Youens-Clark K."/>
            <person name="Lutzoni F."/>
            <person name="Miadlikowska J."/>
            <person name="Eastwood D.C."/>
            <person name="Hamelin R.C."/>
            <person name="Grigoriev I.V."/>
            <person name="U'Ren J.M."/>
        </authorList>
    </citation>
    <scope>NUCLEOTIDE SEQUENCE [LARGE SCALE GENOMIC DNA]</scope>
    <source>
        <strain evidence="1 2">CBS 119005</strain>
    </source>
</reference>
<evidence type="ECO:0000313" key="2">
    <source>
        <dbReference type="Proteomes" id="UP001497700"/>
    </source>
</evidence>
<organism evidence="1 2">
    <name type="scientific">Hypoxylon rubiginosum</name>
    <dbReference type="NCBI Taxonomy" id="110542"/>
    <lineage>
        <taxon>Eukaryota</taxon>
        <taxon>Fungi</taxon>
        <taxon>Dikarya</taxon>
        <taxon>Ascomycota</taxon>
        <taxon>Pezizomycotina</taxon>
        <taxon>Sordariomycetes</taxon>
        <taxon>Xylariomycetidae</taxon>
        <taxon>Xylariales</taxon>
        <taxon>Hypoxylaceae</taxon>
        <taxon>Hypoxylon</taxon>
    </lineage>
</organism>
<proteinExistence type="predicted"/>
<accession>A0ACB9YK85</accession>
<gene>
    <name evidence="1" type="ORF">F4820DRAFT_466693</name>
</gene>
<protein>
    <submittedName>
        <fullName evidence="1">GMC oxidoreductase</fullName>
    </submittedName>
</protein>
<dbReference type="Proteomes" id="UP001497700">
    <property type="component" value="Unassembled WGS sequence"/>
</dbReference>
<sequence length="599" mass="64830">MSSDTYDFIVVGGGTAGLVVASRLSEDPRQRVLVLEAGADTNSDPRIKIPASWVSLQGTDMDWGFRTEPQPLLGGRSIGVSQGKILGGSSSINAQVFVPCNPAVIDHWNSSLGNSGWDWETFSPYYAKAYTTPPVDDSLAVKLGIDGWTGHSSAHGPLPTSFPGNPSHPIRKAWADTFRANGHYQTQDPFIDGAQGSFSCLATVDPVTKERTSAATAYYHPNRARKNLHVLTNATVERIRFDGEDQKRATGVVYNYNGEHREVTCSKEVILAAGALQSPKVLELSGVGNTKFLGKHGIEPVIDLPGVGENLFDHLVNTTSFGAVDDLETLDPLILDPSVGEQAAKDFAERQTGLLTSMGVYTYAYLPIMEHISGEGQKRLKKLLQDNPPAPGDGPDQIRAQAYYKIAERGLLDPKQASGAYLSFIGPWGGPPEPGSRTLTLCVMLSQPLSRGSVHIGSKDISAAPIVDPNYLSNPLDLDLFAEHMLYIETLARSAPLTDLLKHPIIHRDPASDLTDLETARKWVQKNSNSMWHLGGSCAMLPRQMNGVVDSTLKVYGTTNLRIVDSSAIPLMSTANLQATVFAFAERAADLIKEAWSQK</sequence>
<name>A0ACB9YK85_9PEZI</name>